<evidence type="ECO:0000256" key="1">
    <source>
        <dbReference type="ARBA" id="ARBA00004496"/>
    </source>
</evidence>
<dbReference type="GeneID" id="8296710"/>
<comment type="subcellular location">
    <subcellularLocation>
        <location evidence="1">Cytoplasm</location>
    </subcellularLocation>
</comment>
<dbReference type="eggNOG" id="KOG2063">
    <property type="taxonomic scope" value="Eukaryota"/>
</dbReference>
<dbReference type="RefSeq" id="XP_002546308.1">
    <property type="nucleotide sequence ID" value="XM_002546262.1"/>
</dbReference>
<dbReference type="InterPro" id="IPR001180">
    <property type="entry name" value="CNH_dom"/>
</dbReference>
<dbReference type="EMBL" id="GG692404">
    <property type="protein sequence ID" value="EER30387.1"/>
    <property type="molecule type" value="Genomic_DNA"/>
</dbReference>
<gene>
    <name evidence="6" type="ORF">CTRG_05786</name>
</gene>
<dbReference type="GO" id="GO:0005737">
    <property type="term" value="C:cytoplasm"/>
    <property type="evidence" value="ECO:0007669"/>
    <property type="project" value="UniProtKB-SubCell"/>
</dbReference>
<dbReference type="KEGG" id="ctp:CTRG_05786"/>
<dbReference type="PANTHER" id="PTHR12894:SF27">
    <property type="entry name" value="TRANSFORMING GROWTH FACTOR-BETA RECEPTOR-ASSOCIATED PROTEIN 1"/>
    <property type="match status" value="1"/>
</dbReference>
<dbReference type="PANTHER" id="PTHR12894">
    <property type="entry name" value="CNH DOMAIN CONTAINING"/>
    <property type="match status" value="1"/>
</dbReference>
<evidence type="ECO:0000313" key="7">
    <source>
        <dbReference type="Proteomes" id="UP000002037"/>
    </source>
</evidence>
<feature type="domain" description="CNH" evidence="5">
    <location>
        <begin position="66"/>
        <end position="332"/>
    </location>
</feature>
<dbReference type="GO" id="GO:0006914">
    <property type="term" value="P:autophagy"/>
    <property type="evidence" value="ECO:0007669"/>
    <property type="project" value="TreeGrafter"/>
</dbReference>
<dbReference type="GO" id="GO:0016020">
    <property type="term" value="C:membrane"/>
    <property type="evidence" value="ECO:0007669"/>
    <property type="project" value="TreeGrafter"/>
</dbReference>
<sequence>MHFPKNKKPKLCKKKYAPNKARKKKSLIEHSLIGFTSTKQIMIYDDIKQIGYRISLVLKDLSLEEDETITAVETFENNIYIGTSHGNLLHFHRFEDTSEYIFITKLEINPHPITKLLCVPFIQRLLVVSNRITFAFSLPELSPCHMKRMKDVNDMQLLSNSILVLSPSKIRIIKIQDDNIMVSKEINYSGAVTGNSCRDSHFIIVANNVNYDIIDLDNNRKVPLFAYKTETEVSPLIVSFDNEYLLTISSDASTSMAMFINSSGDVTRGTLTWVGQGYPGKGLAVESQYVFSAFDNKFVVSSLESLETVLETDNDSFSINRVAQVIVEDEEVKKLIDTNIQPVASQVVLNNGKEIYGVYKEHELVQLQQKLIDHEELKINADEFTGETYKYVIHMLLLSAIESNNEDTILELLSAEKYGHLVVHPEFVLHLFGDNQYNHKTFSGLQTLFDKLELSQKPDLMKKYIQDLKPELVTTKLKLYYYDVATENECLDFISKDNISKYNSDTKSIIELLTKREKFATVSKLFKMLINGKCTESLHDYSVFLVDGLSDVLLDDSIQLLQSGDLDDADYAKLIIGIIKFDKDTGYDILKKAPKKYQNINASILKDISGDSNNDKAFAVLQVAVVEKAYKENPALKNDLLELMINAIQLLYGGIKNQFDLLYKEFNEMNSLEKDKWPKIAWLDFLDICGKSKDLQQFIEIYLKTFELTLGSDTNLEGAIFNYYHLYQNRDINGLLEFGDYSTAEKFASGEDPLPRTRYFNLSQADIPNNSQQDLLHIFKFYLEQYSSGRPVESAIKHFTEQYSKFIPVLDLLSLIPASFPLAYLVEYFNATIVELNENYKDTLIRKSVSKAEALRTTKLCKNFSK</sequence>
<accession>C5MI93</accession>
<dbReference type="OrthoDB" id="5325112at2759"/>
<evidence type="ECO:0000256" key="2">
    <source>
        <dbReference type="ARBA" id="ARBA00022448"/>
    </source>
</evidence>
<organism evidence="6 7">
    <name type="scientific">Candida tropicalis (strain ATCC MYA-3404 / T1)</name>
    <name type="common">Yeast</name>
    <dbReference type="NCBI Taxonomy" id="294747"/>
    <lineage>
        <taxon>Eukaryota</taxon>
        <taxon>Fungi</taxon>
        <taxon>Dikarya</taxon>
        <taxon>Ascomycota</taxon>
        <taxon>Saccharomycotina</taxon>
        <taxon>Pichiomycetes</taxon>
        <taxon>Debaryomycetaceae</taxon>
        <taxon>Candida/Lodderomyces clade</taxon>
        <taxon>Candida</taxon>
    </lineage>
</organism>
<protein>
    <submittedName>
        <fullName evidence="6">Para-hydroxybenzoate--polyprenyltransferase, mitochondrial</fullName>
    </submittedName>
</protein>
<reference evidence="6 7" key="1">
    <citation type="journal article" date="2009" name="Nature">
        <title>Evolution of pathogenicity and sexual reproduction in eight Candida genomes.</title>
        <authorList>
            <person name="Butler G."/>
            <person name="Rasmussen M.D."/>
            <person name="Lin M.F."/>
            <person name="Santos M.A."/>
            <person name="Sakthikumar S."/>
            <person name="Munro C.A."/>
            <person name="Rheinbay E."/>
            <person name="Grabherr M."/>
            <person name="Forche A."/>
            <person name="Reedy J.L."/>
            <person name="Agrafioti I."/>
            <person name="Arnaud M.B."/>
            <person name="Bates S."/>
            <person name="Brown A.J."/>
            <person name="Brunke S."/>
            <person name="Costanzo M.C."/>
            <person name="Fitzpatrick D.A."/>
            <person name="de Groot P.W."/>
            <person name="Harris D."/>
            <person name="Hoyer L.L."/>
            <person name="Hube B."/>
            <person name="Klis F.M."/>
            <person name="Kodira C."/>
            <person name="Lennard N."/>
            <person name="Logue M.E."/>
            <person name="Martin R."/>
            <person name="Neiman A.M."/>
            <person name="Nikolaou E."/>
            <person name="Quail M.A."/>
            <person name="Quinn J."/>
            <person name="Santos M.C."/>
            <person name="Schmitzberger F.F."/>
            <person name="Sherlock G."/>
            <person name="Shah P."/>
            <person name="Silverstein K.A."/>
            <person name="Skrzypek M.S."/>
            <person name="Soll D."/>
            <person name="Staggs R."/>
            <person name="Stansfield I."/>
            <person name="Stumpf M.P."/>
            <person name="Sudbery P.E."/>
            <person name="Srikantha T."/>
            <person name="Zeng Q."/>
            <person name="Berman J."/>
            <person name="Berriman M."/>
            <person name="Heitman J."/>
            <person name="Gow N.A."/>
            <person name="Lorenz M.C."/>
            <person name="Birren B.W."/>
            <person name="Kellis M."/>
            <person name="Cuomo C.A."/>
        </authorList>
    </citation>
    <scope>NUCLEOTIDE SEQUENCE [LARGE SCALE GENOMIC DNA]</scope>
    <source>
        <strain evidence="7">ATCC MYA-3404 / T1</strain>
    </source>
</reference>
<keyword evidence="7" id="KW-1185">Reference proteome</keyword>
<proteinExistence type="predicted"/>
<evidence type="ECO:0000259" key="5">
    <source>
        <dbReference type="PROSITE" id="PS50219"/>
    </source>
</evidence>
<evidence type="ECO:0000256" key="3">
    <source>
        <dbReference type="ARBA" id="ARBA00022490"/>
    </source>
</evidence>
<keyword evidence="4" id="KW-0653">Protein transport</keyword>
<dbReference type="GO" id="GO:0034058">
    <property type="term" value="P:endosomal vesicle fusion"/>
    <property type="evidence" value="ECO:0007669"/>
    <property type="project" value="TreeGrafter"/>
</dbReference>
<dbReference type="VEuPathDB" id="FungiDB:CTRG_05786"/>
<keyword evidence="2" id="KW-0813">Transport</keyword>
<dbReference type="GO" id="GO:0015031">
    <property type="term" value="P:protein transport"/>
    <property type="evidence" value="ECO:0007669"/>
    <property type="project" value="UniProtKB-KW"/>
</dbReference>
<evidence type="ECO:0000313" key="6">
    <source>
        <dbReference type="EMBL" id="EER30387.1"/>
    </source>
</evidence>
<dbReference type="HOGENOM" id="CLU_330932_0_0_1"/>
<dbReference type="Proteomes" id="UP000002037">
    <property type="component" value="Unassembled WGS sequence"/>
</dbReference>
<dbReference type="GO" id="GO:0016740">
    <property type="term" value="F:transferase activity"/>
    <property type="evidence" value="ECO:0007669"/>
    <property type="project" value="UniProtKB-KW"/>
</dbReference>
<evidence type="ECO:0000256" key="4">
    <source>
        <dbReference type="ARBA" id="ARBA00022927"/>
    </source>
</evidence>
<name>C5MI93_CANTT</name>
<keyword evidence="3" id="KW-0963">Cytoplasm</keyword>
<dbReference type="PROSITE" id="PS50219">
    <property type="entry name" value="CNH"/>
    <property type="match status" value="1"/>
</dbReference>
<keyword evidence="6" id="KW-0808">Transferase</keyword>
<dbReference type="AlphaFoldDB" id="C5MI93"/>
<dbReference type="InterPro" id="IPR032914">
    <property type="entry name" value="Vam6/VPS39/TRAP1"/>
</dbReference>
<dbReference type="STRING" id="294747.C5MI93"/>